<keyword evidence="3" id="KW-1185">Reference proteome</keyword>
<protein>
    <submittedName>
        <fullName evidence="2">Uncharacterized protein</fullName>
    </submittedName>
</protein>
<evidence type="ECO:0000313" key="3">
    <source>
        <dbReference type="Proteomes" id="UP001165085"/>
    </source>
</evidence>
<dbReference type="OrthoDB" id="10443159at2759"/>
<feature type="region of interest" description="Disordered" evidence="1">
    <location>
        <begin position="291"/>
        <end position="361"/>
    </location>
</feature>
<feature type="region of interest" description="Disordered" evidence="1">
    <location>
        <begin position="132"/>
        <end position="172"/>
    </location>
</feature>
<feature type="compositionally biased region" description="Acidic residues" evidence="1">
    <location>
        <begin position="717"/>
        <end position="739"/>
    </location>
</feature>
<comment type="caution">
    <text evidence="2">The sequence shown here is derived from an EMBL/GenBank/DDBJ whole genome shotgun (WGS) entry which is preliminary data.</text>
</comment>
<accession>A0A9W7B0T8</accession>
<reference evidence="3" key="1">
    <citation type="journal article" date="2023" name="Commun. Biol.">
        <title>Genome analysis of Parmales, the sister group of diatoms, reveals the evolutionary specialization of diatoms from phago-mixotrophs to photoautotrophs.</title>
        <authorList>
            <person name="Ban H."/>
            <person name="Sato S."/>
            <person name="Yoshikawa S."/>
            <person name="Yamada K."/>
            <person name="Nakamura Y."/>
            <person name="Ichinomiya M."/>
            <person name="Sato N."/>
            <person name="Blanc-Mathieu R."/>
            <person name="Endo H."/>
            <person name="Kuwata A."/>
            <person name="Ogata H."/>
        </authorList>
    </citation>
    <scope>NUCLEOTIDE SEQUENCE [LARGE SCALE GENOMIC DNA]</scope>
    <source>
        <strain evidence="3">NIES 3701</strain>
    </source>
</reference>
<feature type="compositionally biased region" description="Basic and acidic residues" evidence="1">
    <location>
        <begin position="914"/>
        <end position="925"/>
    </location>
</feature>
<evidence type="ECO:0000256" key="1">
    <source>
        <dbReference type="SAM" id="MobiDB-lite"/>
    </source>
</evidence>
<feature type="compositionally biased region" description="Basic residues" evidence="1">
    <location>
        <begin position="498"/>
        <end position="519"/>
    </location>
</feature>
<feature type="region of interest" description="Disordered" evidence="1">
    <location>
        <begin position="484"/>
        <end position="568"/>
    </location>
</feature>
<feature type="compositionally biased region" description="Acidic residues" evidence="1">
    <location>
        <begin position="522"/>
        <end position="561"/>
    </location>
</feature>
<organism evidence="2 3">
    <name type="scientific">Triparma strigata</name>
    <dbReference type="NCBI Taxonomy" id="1606541"/>
    <lineage>
        <taxon>Eukaryota</taxon>
        <taxon>Sar</taxon>
        <taxon>Stramenopiles</taxon>
        <taxon>Ochrophyta</taxon>
        <taxon>Bolidophyceae</taxon>
        <taxon>Parmales</taxon>
        <taxon>Triparmaceae</taxon>
        <taxon>Triparma</taxon>
    </lineage>
</organism>
<proteinExistence type="predicted"/>
<feature type="region of interest" description="Disordered" evidence="1">
    <location>
        <begin position="581"/>
        <end position="604"/>
    </location>
</feature>
<evidence type="ECO:0000313" key="2">
    <source>
        <dbReference type="EMBL" id="GMH79027.1"/>
    </source>
</evidence>
<dbReference type="AlphaFoldDB" id="A0A9W7B0T8"/>
<feature type="compositionally biased region" description="Basic and acidic residues" evidence="1">
    <location>
        <begin position="488"/>
        <end position="497"/>
    </location>
</feature>
<feature type="compositionally biased region" description="Polar residues" evidence="1">
    <location>
        <begin position="132"/>
        <end position="148"/>
    </location>
</feature>
<gene>
    <name evidence="2" type="ORF">TrST_g1175</name>
</gene>
<feature type="region of interest" description="Disordered" evidence="1">
    <location>
        <begin position="708"/>
        <end position="740"/>
    </location>
</feature>
<feature type="compositionally biased region" description="Acidic residues" evidence="1">
    <location>
        <begin position="298"/>
        <end position="318"/>
    </location>
</feature>
<feature type="compositionally biased region" description="Acidic residues" evidence="1">
    <location>
        <begin position="591"/>
        <end position="604"/>
    </location>
</feature>
<feature type="region of interest" description="Disordered" evidence="1">
    <location>
        <begin position="404"/>
        <end position="427"/>
    </location>
</feature>
<dbReference type="EMBL" id="BRXY01000230">
    <property type="protein sequence ID" value="GMH79027.1"/>
    <property type="molecule type" value="Genomic_DNA"/>
</dbReference>
<feature type="region of interest" description="Disordered" evidence="1">
    <location>
        <begin position="902"/>
        <end position="925"/>
    </location>
</feature>
<dbReference type="Proteomes" id="UP001165085">
    <property type="component" value="Unassembled WGS sequence"/>
</dbReference>
<name>A0A9W7B0T8_9STRA</name>
<sequence>MGKRPAQTSANLPPVSVHARIASVIDGAMESIDQALGENEVVRSSFRSLYDTTIEQYEFERDKVDREIARLPPTLAEYEKIKALERAQDLEAGGGAGAGGVSHSLAFHLQKPEDTRDIFEVDGGLDDQPLSFQQSAIDSRFPSPNRSTRGGERERKRGSTVAGGSVVSKKISKQEKEEAKAWDTYDKFVNREEMFAKIADIQRMEQEIEVRLASDNLTDRETAELKRELDRTAMRYSKYVLNMVGEYKPKLTATKMNGKDMHELRDLSYLGVGMGGSVAEMVSQMDPSYMMGEGGMGGEEDDDDDMIYDDDDYEDDGDGGGPEMKAGNYDMPDPQAWLRQQEEEKKAKAVAGRSGSPTSNLSGLEQADAAFDELNAFVANAMAESEQVAINDPFHLTNMQDLPIVRPSAPDRGASRGGSREGGRVGTATRDIIQANTNHVDPYFPSLESFKTKEQDNAEYFMPGFQGKNFFKGVPQSAGAYWTAGRARAREKEEGGGKKKKKKKKGRKGRKGKKGRKKKNVEEEDEDYGEGDWGEEEDYGEGDGFEEGGEGEGEGEGEIDEEAKAEIERLKKWKEEMKAYYGAGKGKGEGEEGGESGEGGEDDATVDSIVKELPNPEQEHLYYEAAKISGKRALLTVSAASPTGGRQGIKIQAIDVAEADSSPKVIKLEKDKVERLFGDIESMTDEEKKGVGRELSGMLVFLDDGELALNEEKKEDDVEAEKEEKEEKEEEVVEPDTEVEEMKTMAAKIASDITQVAEEKVGEKVVVEGGEEGAQVETGISAEKLSKLASEMADGVLAEVEQQLSHTVIVEEATPQKTAKRLTVTKIVVPSPKQEKRRTLISAKKEGETFTERLLHHAAVYTDELGNTTNEPQATDTFVASVMDGGIAARLSSISLAGADKKEEDVENLEDVEEGKGEEKKEERKKDAIEEIVGAIISMSVDEIVKEKKGQ</sequence>